<comment type="caution">
    <text evidence="7">The sequence shown here is derived from an EMBL/GenBank/DDBJ whole genome shotgun (WGS) entry which is preliminary data.</text>
</comment>
<feature type="domain" description="RING-type" evidence="6">
    <location>
        <begin position="102"/>
        <end position="144"/>
    </location>
</feature>
<dbReference type="InterPro" id="IPR013083">
    <property type="entry name" value="Znf_RING/FYVE/PHD"/>
</dbReference>
<accession>A0A2C9TZM3</accession>
<dbReference type="PANTHER" id="PTHR45798">
    <property type="entry name" value="RING-H2 FINGER PROTEIN ATL61-RELATED-RELATED"/>
    <property type="match status" value="1"/>
</dbReference>
<dbReference type="InterPro" id="IPR052788">
    <property type="entry name" value="RING-type_E3_ligase_ATL"/>
</dbReference>
<feature type="transmembrane region" description="Helical" evidence="5">
    <location>
        <begin position="31"/>
        <end position="59"/>
    </location>
</feature>
<dbReference type="GO" id="GO:0061630">
    <property type="term" value="F:ubiquitin protein ligase activity"/>
    <property type="evidence" value="ECO:0000318"/>
    <property type="project" value="GO_Central"/>
</dbReference>
<dbReference type="SMART" id="SM00184">
    <property type="entry name" value="RING"/>
    <property type="match status" value="1"/>
</dbReference>
<dbReference type="PROSITE" id="PS50089">
    <property type="entry name" value="ZF_RING_2"/>
    <property type="match status" value="1"/>
</dbReference>
<name>A0A2C9TZM3_MANES</name>
<keyword evidence="5" id="KW-1133">Transmembrane helix</keyword>
<keyword evidence="8" id="KW-1185">Reference proteome</keyword>
<organism evidence="7 8">
    <name type="scientific">Manihot esculenta</name>
    <name type="common">Cassava</name>
    <name type="synonym">Jatropha manihot</name>
    <dbReference type="NCBI Taxonomy" id="3983"/>
    <lineage>
        <taxon>Eukaryota</taxon>
        <taxon>Viridiplantae</taxon>
        <taxon>Streptophyta</taxon>
        <taxon>Embryophyta</taxon>
        <taxon>Tracheophyta</taxon>
        <taxon>Spermatophyta</taxon>
        <taxon>Magnoliopsida</taxon>
        <taxon>eudicotyledons</taxon>
        <taxon>Gunneridae</taxon>
        <taxon>Pentapetalae</taxon>
        <taxon>rosids</taxon>
        <taxon>fabids</taxon>
        <taxon>Malpighiales</taxon>
        <taxon>Euphorbiaceae</taxon>
        <taxon>Crotonoideae</taxon>
        <taxon>Manihoteae</taxon>
        <taxon>Manihot</taxon>
    </lineage>
</organism>
<evidence type="ECO:0000256" key="5">
    <source>
        <dbReference type="SAM" id="Phobius"/>
    </source>
</evidence>
<dbReference type="Proteomes" id="UP000091857">
    <property type="component" value="Chromosome 18"/>
</dbReference>
<sequence>MRVGVCYARLLLSPSSPPTAVNNFFKFNQNMLLSVFLALFLPCVGMSIVFLVYICFLWYSARTNRTETSPPVKQPAEKGLSASELEKLPRMTGKELVLGTDCAVCLDEIESEQPVRVVPICNHGFHLECADAWLSKHSVCPVCRARLGS</sequence>
<dbReference type="OrthoDB" id="8062037at2759"/>
<dbReference type="Gene3D" id="3.30.40.10">
    <property type="entry name" value="Zinc/RING finger domain, C3HC4 (zinc finger)"/>
    <property type="match status" value="1"/>
</dbReference>
<keyword evidence="5" id="KW-0812">Transmembrane</keyword>
<dbReference type="EMBL" id="CM004404">
    <property type="protein sequence ID" value="OAY22583.1"/>
    <property type="molecule type" value="Genomic_DNA"/>
</dbReference>
<keyword evidence="2 4" id="KW-0863">Zinc-finger</keyword>
<dbReference type="PANTHER" id="PTHR45798:SF16">
    <property type="entry name" value="E3 UBIQUITIN-PROTEIN LIGASE ATL23"/>
    <property type="match status" value="1"/>
</dbReference>
<dbReference type="GO" id="GO:0008270">
    <property type="term" value="F:zinc ion binding"/>
    <property type="evidence" value="ECO:0007669"/>
    <property type="project" value="UniProtKB-KW"/>
</dbReference>
<gene>
    <name evidence="7" type="ORF">MANES_18G010000v8</name>
</gene>
<keyword evidence="3" id="KW-0862">Zinc</keyword>
<evidence type="ECO:0000313" key="8">
    <source>
        <dbReference type="Proteomes" id="UP000091857"/>
    </source>
</evidence>
<protein>
    <recommendedName>
        <fullName evidence="6">RING-type domain-containing protein</fullName>
    </recommendedName>
</protein>
<dbReference type="AlphaFoldDB" id="A0A2C9TZM3"/>
<evidence type="ECO:0000256" key="2">
    <source>
        <dbReference type="ARBA" id="ARBA00022771"/>
    </source>
</evidence>
<keyword evidence="5" id="KW-0472">Membrane</keyword>
<evidence type="ECO:0000259" key="6">
    <source>
        <dbReference type="PROSITE" id="PS50089"/>
    </source>
</evidence>
<dbReference type="Pfam" id="PF13639">
    <property type="entry name" value="zf-RING_2"/>
    <property type="match status" value="1"/>
</dbReference>
<evidence type="ECO:0000313" key="7">
    <source>
        <dbReference type="EMBL" id="OAY22583.1"/>
    </source>
</evidence>
<proteinExistence type="predicted"/>
<evidence type="ECO:0000256" key="4">
    <source>
        <dbReference type="PROSITE-ProRule" id="PRU00175"/>
    </source>
</evidence>
<dbReference type="InterPro" id="IPR001841">
    <property type="entry name" value="Znf_RING"/>
</dbReference>
<evidence type="ECO:0000256" key="1">
    <source>
        <dbReference type="ARBA" id="ARBA00022723"/>
    </source>
</evidence>
<reference evidence="8" key="1">
    <citation type="journal article" date="2016" name="Nat. Biotechnol.">
        <title>Sequencing wild and cultivated cassava and related species reveals extensive interspecific hybridization and genetic diversity.</title>
        <authorList>
            <person name="Bredeson J.V."/>
            <person name="Lyons J.B."/>
            <person name="Prochnik S.E."/>
            <person name="Wu G.A."/>
            <person name="Ha C.M."/>
            <person name="Edsinger-Gonzales E."/>
            <person name="Grimwood J."/>
            <person name="Schmutz J."/>
            <person name="Rabbi I.Y."/>
            <person name="Egesi C."/>
            <person name="Nauluvula P."/>
            <person name="Lebot V."/>
            <person name="Ndunguru J."/>
            <person name="Mkamilo G."/>
            <person name="Bart R.S."/>
            <person name="Setter T.L."/>
            <person name="Gleadow R.M."/>
            <person name="Kulakow P."/>
            <person name="Ferguson M.E."/>
            <person name="Rounsley S."/>
            <person name="Rokhsar D.S."/>
        </authorList>
    </citation>
    <scope>NUCLEOTIDE SEQUENCE [LARGE SCALE GENOMIC DNA]</scope>
    <source>
        <strain evidence="8">cv. AM560-2</strain>
    </source>
</reference>
<dbReference type="SUPFAM" id="SSF57850">
    <property type="entry name" value="RING/U-box"/>
    <property type="match status" value="1"/>
</dbReference>
<keyword evidence="1" id="KW-0479">Metal-binding</keyword>
<evidence type="ECO:0000256" key="3">
    <source>
        <dbReference type="ARBA" id="ARBA00022833"/>
    </source>
</evidence>
<dbReference type="Gramene" id="Manes.18G010000.1.v8.1">
    <property type="protein sequence ID" value="Manes.18G010000.1.v8.1.CDS.1"/>
    <property type="gene ID" value="Manes.18G010000.v8.1"/>
</dbReference>